<evidence type="ECO:0000259" key="14">
    <source>
        <dbReference type="Pfam" id="PF01923"/>
    </source>
</evidence>
<evidence type="ECO:0000256" key="8">
    <source>
        <dbReference type="ARBA" id="ARBA00022840"/>
    </source>
</evidence>
<protein>
    <recommendedName>
        <fullName evidence="4">Corrinoid adenosyltransferase</fullName>
        <ecNumber evidence="3">2.5.1.17</ecNumber>
    </recommendedName>
    <alternativeName>
        <fullName evidence="9">Cob(II)alamin adenosyltransferase</fullName>
    </alternativeName>
    <alternativeName>
        <fullName evidence="11">Cob(II)yrinic acid a,c-diamide adenosyltransferase</fullName>
    </alternativeName>
    <alternativeName>
        <fullName evidence="10">Cobinamide/cobalamin adenosyltransferase</fullName>
    </alternativeName>
</protein>
<dbReference type="PANTHER" id="PTHR12213:SF0">
    <property type="entry name" value="CORRINOID ADENOSYLTRANSFERASE MMAB"/>
    <property type="match status" value="1"/>
</dbReference>
<evidence type="ECO:0000256" key="3">
    <source>
        <dbReference type="ARBA" id="ARBA00012454"/>
    </source>
</evidence>
<dbReference type="GO" id="GO:0009236">
    <property type="term" value="P:cobalamin biosynthetic process"/>
    <property type="evidence" value="ECO:0007669"/>
    <property type="project" value="UniProtKB-KW"/>
</dbReference>
<comment type="similarity">
    <text evidence="2">Belongs to the Cob(I)alamin adenosyltransferase family.</text>
</comment>
<dbReference type="PIRSF" id="PIRSF036411">
    <property type="entry name" value="ATR_PduO"/>
    <property type="match status" value="1"/>
</dbReference>
<dbReference type="NCBIfam" id="TIGR00636">
    <property type="entry name" value="PduO_Nterm"/>
    <property type="match status" value="1"/>
</dbReference>
<dbReference type="InterPro" id="IPR016030">
    <property type="entry name" value="CblAdoTrfase-like"/>
</dbReference>
<dbReference type="InterPro" id="IPR036451">
    <property type="entry name" value="CblAdoTrfase-like_sf"/>
</dbReference>
<accession>L0INY6</accession>
<evidence type="ECO:0000256" key="6">
    <source>
        <dbReference type="ARBA" id="ARBA00022679"/>
    </source>
</evidence>
<dbReference type="InterPro" id="IPR029499">
    <property type="entry name" value="PduO-typ"/>
</dbReference>
<dbReference type="InterPro" id="IPR009221">
    <property type="entry name" value="PduO"/>
</dbReference>
<comment type="catalytic activity">
    <reaction evidence="12">
        <text>2 cob(II)yrinate a,c diamide + reduced [electron-transfer flavoprotein] + 2 ATP = 2 adenosylcob(III)yrinate a,c-diamide + 2 triphosphate + oxidized [electron-transfer flavoprotein] + 3 H(+)</text>
        <dbReference type="Rhea" id="RHEA:11528"/>
        <dbReference type="Rhea" id="RHEA-COMP:10685"/>
        <dbReference type="Rhea" id="RHEA-COMP:10686"/>
        <dbReference type="ChEBI" id="CHEBI:15378"/>
        <dbReference type="ChEBI" id="CHEBI:18036"/>
        <dbReference type="ChEBI" id="CHEBI:30616"/>
        <dbReference type="ChEBI" id="CHEBI:57692"/>
        <dbReference type="ChEBI" id="CHEBI:58307"/>
        <dbReference type="ChEBI" id="CHEBI:58503"/>
        <dbReference type="ChEBI" id="CHEBI:58537"/>
        <dbReference type="EC" id="2.5.1.17"/>
    </reaction>
</comment>
<dbReference type="SUPFAM" id="SSF143744">
    <property type="entry name" value="GlcG-like"/>
    <property type="match status" value="1"/>
</dbReference>
<sequence length="321" mass="35487">MKIYTKTGDSGETSLLGNIRVSKCDIRVEAYGTIDEANSFLGLARYSITDRDIQDIIINIQRELFDVAAELASIDREKFPERIKDKNVLEIEKIIDEYSNKIPKQQGFVIPGNTKSAYFDVARTIIRRAERCIISLNFKEEVNPNIIKYLNRLSDLIYILARFVDYNEIYEKVKKVVGLSPIKKMSLELAKKIAESAEYMAEKIGIPVVITIVDDGGNLVLQEKMDGALLLSINISKGKAYTAVALKMNTEELKDMAGPDGELLGINTVDNKVVTFGGGIALKIGDDVIGGLGVSGGTVEQDMKIAKAGFEKFKEVMCNGD</sequence>
<feature type="domain" description="Cobalamin adenosyltransferase-like" evidence="14">
    <location>
        <begin position="3"/>
        <end position="164"/>
    </location>
</feature>
<gene>
    <name evidence="15" type="ORF">Thethe_02117</name>
</gene>
<dbReference type="SUPFAM" id="SSF89028">
    <property type="entry name" value="Cobalamin adenosyltransferase-like"/>
    <property type="match status" value="1"/>
</dbReference>
<dbReference type="EMBL" id="CP003066">
    <property type="protein sequence ID" value="AGB19702.1"/>
    <property type="molecule type" value="Genomic_DNA"/>
</dbReference>
<evidence type="ECO:0000256" key="7">
    <source>
        <dbReference type="ARBA" id="ARBA00022741"/>
    </source>
</evidence>
<dbReference type="HOGENOM" id="CLU_068893_0_0_9"/>
<reference evidence="15 16" key="1">
    <citation type="submission" date="2012-03" db="EMBL/GenBank/DDBJ databases">
        <title>Complete sequence of chromosome of Thermoanaerobacterium thermosaccharolyticum M0795.</title>
        <authorList>
            <consortium name="US DOE Joint Genome Institute"/>
            <person name="Lucas S."/>
            <person name="Han J."/>
            <person name="Lapidus A."/>
            <person name="Cheng J.-F."/>
            <person name="Goodwin L."/>
            <person name="Pitluck S."/>
            <person name="Peters L."/>
            <person name="Teshima H."/>
            <person name="Detter J.C."/>
            <person name="Han C."/>
            <person name="Tapia R."/>
            <person name="Land M."/>
            <person name="Hauser L."/>
            <person name="Kyrpides N."/>
            <person name="Ivanova N."/>
            <person name="Pagani I."/>
            <person name="Feinberg L."/>
            <person name="Folden J."/>
            <person name="Hogsett D."/>
            <person name="Shaw J."/>
            <person name="Woyke T."/>
        </authorList>
    </citation>
    <scope>NUCLEOTIDE SEQUENCE [LARGE SCALE GENOMIC DNA]</scope>
    <source>
        <strain evidence="15 16">M0795</strain>
    </source>
</reference>
<dbReference type="Gene3D" id="3.30.450.150">
    <property type="entry name" value="Haem-degrading domain"/>
    <property type="match status" value="1"/>
</dbReference>
<evidence type="ECO:0000256" key="13">
    <source>
        <dbReference type="ARBA" id="ARBA00048692"/>
    </source>
</evidence>
<evidence type="ECO:0000256" key="5">
    <source>
        <dbReference type="ARBA" id="ARBA00022573"/>
    </source>
</evidence>
<dbReference type="Pfam" id="PF03928">
    <property type="entry name" value="HbpS-like"/>
    <property type="match status" value="1"/>
</dbReference>
<dbReference type="Gene3D" id="1.20.1200.10">
    <property type="entry name" value="Cobalamin adenosyltransferase-like"/>
    <property type="match status" value="1"/>
</dbReference>
<dbReference type="KEGG" id="tto:Thethe_02117"/>
<dbReference type="AlphaFoldDB" id="L0INY6"/>
<evidence type="ECO:0000313" key="16">
    <source>
        <dbReference type="Proteomes" id="UP000010845"/>
    </source>
</evidence>
<dbReference type="EC" id="2.5.1.17" evidence="3"/>
<evidence type="ECO:0000256" key="2">
    <source>
        <dbReference type="ARBA" id="ARBA00007487"/>
    </source>
</evidence>
<dbReference type="PANTHER" id="PTHR12213">
    <property type="entry name" value="CORRINOID ADENOSYLTRANSFERASE"/>
    <property type="match status" value="1"/>
</dbReference>
<evidence type="ECO:0000256" key="1">
    <source>
        <dbReference type="ARBA" id="ARBA00005121"/>
    </source>
</evidence>
<dbReference type="RefSeq" id="WP_015312186.1">
    <property type="nucleotide sequence ID" value="NC_019970.1"/>
</dbReference>
<evidence type="ECO:0000256" key="10">
    <source>
        <dbReference type="ARBA" id="ARBA00033334"/>
    </source>
</evidence>
<evidence type="ECO:0000256" key="12">
    <source>
        <dbReference type="ARBA" id="ARBA00048555"/>
    </source>
</evidence>
<comment type="catalytic activity">
    <reaction evidence="13">
        <text>2 cob(II)alamin + reduced [electron-transfer flavoprotein] + 2 ATP = 2 adenosylcob(III)alamin + 2 triphosphate + oxidized [electron-transfer flavoprotein] + 3 H(+)</text>
        <dbReference type="Rhea" id="RHEA:28671"/>
        <dbReference type="Rhea" id="RHEA-COMP:10685"/>
        <dbReference type="Rhea" id="RHEA-COMP:10686"/>
        <dbReference type="ChEBI" id="CHEBI:15378"/>
        <dbReference type="ChEBI" id="CHEBI:16304"/>
        <dbReference type="ChEBI" id="CHEBI:18036"/>
        <dbReference type="ChEBI" id="CHEBI:18408"/>
        <dbReference type="ChEBI" id="CHEBI:30616"/>
        <dbReference type="ChEBI" id="CHEBI:57692"/>
        <dbReference type="ChEBI" id="CHEBI:58307"/>
        <dbReference type="EC" id="2.5.1.17"/>
    </reaction>
</comment>
<dbReference type="GO" id="GO:0005524">
    <property type="term" value="F:ATP binding"/>
    <property type="evidence" value="ECO:0007669"/>
    <property type="project" value="UniProtKB-KW"/>
</dbReference>
<evidence type="ECO:0000256" key="11">
    <source>
        <dbReference type="ARBA" id="ARBA00033354"/>
    </source>
</evidence>
<proteinExistence type="inferred from homology"/>
<dbReference type="PATRIC" id="fig|698948.3.peg.2108"/>
<dbReference type="Proteomes" id="UP000010845">
    <property type="component" value="Chromosome"/>
</dbReference>
<evidence type="ECO:0000313" key="15">
    <source>
        <dbReference type="EMBL" id="AGB19702.1"/>
    </source>
</evidence>
<evidence type="ECO:0000256" key="4">
    <source>
        <dbReference type="ARBA" id="ARBA00020963"/>
    </source>
</evidence>
<comment type="pathway">
    <text evidence="1">Cofactor biosynthesis; adenosylcobalamin biosynthesis; adenosylcobalamin from cob(II)yrinate a,c-diamide: step 2/7.</text>
</comment>
<dbReference type="InterPro" id="IPR005624">
    <property type="entry name" value="PduO/GlcC-like"/>
</dbReference>
<dbReference type="Pfam" id="PF01923">
    <property type="entry name" value="Cob_adeno_trans"/>
    <property type="match status" value="1"/>
</dbReference>
<dbReference type="GO" id="GO:0008817">
    <property type="term" value="F:corrinoid adenosyltransferase activity"/>
    <property type="evidence" value="ECO:0007669"/>
    <property type="project" value="UniProtKB-EC"/>
</dbReference>
<keyword evidence="7" id="KW-0547">Nucleotide-binding</keyword>
<keyword evidence="8" id="KW-0067">ATP-binding</keyword>
<organism evidence="15 16">
    <name type="scientific">Thermoanaerobacterium thermosaccharolyticum M0795</name>
    <dbReference type="NCBI Taxonomy" id="698948"/>
    <lineage>
        <taxon>Bacteria</taxon>
        <taxon>Bacillati</taxon>
        <taxon>Bacillota</taxon>
        <taxon>Clostridia</taxon>
        <taxon>Thermoanaerobacterales</taxon>
        <taxon>Thermoanaerobacteraceae</taxon>
        <taxon>Thermoanaerobacterium</taxon>
    </lineage>
</organism>
<keyword evidence="5" id="KW-0169">Cobalamin biosynthesis</keyword>
<name>L0INY6_THETR</name>
<dbReference type="InterPro" id="IPR038084">
    <property type="entry name" value="PduO/GlcC-like_sf"/>
</dbReference>
<evidence type="ECO:0000256" key="9">
    <source>
        <dbReference type="ARBA" id="ARBA00031529"/>
    </source>
</evidence>
<keyword evidence="6 15" id="KW-0808">Transferase</keyword>